<evidence type="ECO:0000256" key="1">
    <source>
        <dbReference type="ARBA" id="ARBA00005622"/>
    </source>
</evidence>
<evidence type="ECO:0008006" key="6">
    <source>
        <dbReference type="Google" id="ProtNLM"/>
    </source>
</evidence>
<keyword evidence="2" id="KW-0378">Hydrolase</keyword>
<organism evidence="4 5">
    <name type="scientific">Sporothrix bragantina</name>
    <dbReference type="NCBI Taxonomy" id="671064"/>
    <lineage>
        <taxon>Eukaryota</taxon>
        <taxon>Fungi</taxon>
        <taxon>Dikarya</taxon>
        <taxon>Ascomycota</taxon>
        <taxon>Pezizomycotina</taxon>
        <taxon>Sordariomycetes</taxon>
        <taxon>Sordariomycetidae</taxon>
        <taxon>Ophiostomatales</taxon>
        <taxon>Ophiostomataceae</taxon>
        <taxon>Sporothrix</taxon>
    </lineage>
</organism>
<comment type="caution">
    <text evidence="4">The sequence shown here is derived from an EMBL/GenBank/DDBJ whole genome shotgun (WGS) entry which is preliminary data.</text>
</comment>
<comment type="similarity">
    <text evidence="1">Belongs to the esterase D family.</text>
</comment>
<dbReference type="PANTHER" id="PTHR40841:SF2">
    <property type="entry name" value="SIDEROPHORE-DEGRADING ESTERASE (EUROFUNG)"/>
    <property type="match status" value="1"/>
</dbReference>
<dbReference type="Proteomes" id="UP001642406">
    <property type="component" value="Unassembled WGS sequence"/>
</dbReference>
<evidence type="ECO:0000256" key="3">
    <source>
        <dbReference type="SAM" id="MobiDB-lite"/>
    </source>
</evidence>
<evidence type="ECO:0000313" key="5">
    <source>
        <dbReference type="Proteomes" id="UP001642406"/>
    </source>
</evidence>
<name>A0ABP0CN12_9PEZI</name>
<dbReference type="InterPro" id="IPR052558">
    <property type="entry name" value="Siderophore_Hydrolase_D"/>
</dbReference>
<dbReference type="InterPro" id="IPR000801">
    <property type="entry name" value="Esterase-like"/>
</dbReference>
<dbReference type="Pfam" id="PF00756">
    <property type="entry name" value="Esterase"/>
    <property type="match status" value="1"/>
</dbReference>
<keyword evidence="5" id="KW-1185">Reference proteome</keyword>
<evidence type="ECO:0000256" key="2">
    <source>
        <dbReference type="ARBA" id="ARBA00022801"/>
    </source>
</evidence>
<evidence type="ECO:0000313" key="4">
    <source>
        <dbReference type="EMBL" id="CAK7232476.1"/>
    </source>
</evidence>
<dbReference type="SUPFAM" id="SSF53474">
    <property type="entry name" value="alpha/beta-Hydrolases"/>
    <property type="match status" value="1"/>
</dbReference>
<dbReference type="EMBL" id="CAWUHC010000104">
    <property type="protein sequence ID" value="CAK7232476.1"/>
    <property type="molecule type" value="Genomic_DNA"/>
</dbReference>
<reference evidence="4 5" key="1">
    <citation type="submission" date="2024-01" db="EMBL/GenBank/DDBJ databases">
        <authorList>
            <person name="Allen C."/>
            <person name="Tagirdzhanova G."/>
        </authorList>
    </citation>
    <scope>NUCLEOTIDE SEQUENCE [LARGE SCALE GENOMIC DNA]</scope>
</reference>
<feature type="compositionally biased region" description="Low complexity" evidence="3">
    <location>
        <begin position="118"/>
        <end position="139"/>
    </location>
</feature>
<feature type="region of interest" description="Disordered" evidence="3">
    <location>
        <begin position="104"/>
        <end position="149"/>
    </location>
</feature>
<gene>
    <name evidence="4" type="ORF">SBRCBS47491_008284</name>
</gene>
<dbReference type="InterPro" id="IPR029058">
    <property type="entry name" value="AB_hydrolase_fold"/>
</dbReference>
<dbReference type="Gene3D" id="3.40.50.1820">
    <property type="entry name" value="alpha/beta hydrolase"/>
    <property type="match status" value="1"/>
</dbReference>
<sequence length="340" mass="37044">MANPTTPVSLLNTAQRVIDTQCGQLQLMVSWPLGWSEDGQPPAGEQVSDIPVVFVLDGNAYFATATDIVRRLQFVVRKKAIAVGVGYPFISDAVFAMERRALDLTPPSKKGDNPTWKPRPGQGATQPPGGIGAAQGAHGTPNAHGLPGGRPQLKYGGAASFQRALADELLPAVPEMLPALAPVWTDMRKVLFGHSFGGLFTLYSLFSQPGVFDTYVSASPSLWFNDSAIQEHEEAFLRKGKKETGISVQKPKLYITGGTAEEDLLQKPGDGDEFFARRQADVKAKQMNKKSRDLAERLRDSGLLSEVWLQIFDLEDHGSSAVCGLQRSINKVLDEWWVGR</sequence>
<protein>
    <recommendedName>
        <fullName evidence="6">Siderophore esterase</fullName>
    </recommendedName>
</protein>
<dbReference type="PANTHER" id="PTHR40841">
    <property type="entry name" value="SIDEROPHORE TRIACETYLFUSARININE C ESTERASE"/>
    <property type="match status" value="1"/>
</dbReference>
<accession>A0ABP0CN12</accession>
<proteinExistence type="inferred from homology"/>